<dbReference type="Pfam" id="PF21805">
    <property type="entry name" value="Imm5_like"/>
    <property type="match status" value="1"/>
</dbReference>
<keyword evidence="3" id="KW-1185">Reference proteome</keyword>
<dbReference type="RefSeq" id="WP_342757883.1">
    <property type="nucleotide sequence ID" value="NZ_CP146256.1"/>
</dbReference>
<evidence type="ECO:0000313" key="2">
    <source>
        <dbReference type="EMBL" id="XAH74290.1"/>
    </source>
</evidence>
<proteinExistence type="predicted"/>
<dbReference type="InterPro" id="IPR048667">
    <property type="entry name" value="Imm5-like"/>
</dbReference>
<name>A0ABZ3EWT1_9FIRM</name>
<evidence type="ECO:0000259" key="1">
    <source>
        <dbReference type="Pfam" id="PF21805"/>
    </source>
</evidence>
<protein>
    <submittedName>
        <fullName evidence="2">Immunity protein</fullName>
    </submittedName>
</protein>
<sequence>MNWINEVQNRVNRKNQVLFAKDNEFLADLGALIQEQNHRTMVLWAFEFADETVQKMFEHYPNEKRLESAVLTSKDWASGKVKMPVAKRAILQAHAVAKEIDSLEDIALCHAIGQACGVVHANGHAIGFPIYDLTAIIRHYGIPECKRIVEDRKQQYIKRIYYWREHHKDYLYEWADFMMTD</sequence>
<dbReference type="Proteomes" id="UP001451571">
    <property type="component" value="Chromosome"/>
</dbReference>
<reference evidence="2 3" key="1">
    <citation type="submission" date="2024-02" db="EMBL/GenBank/DDBJ databases">
        <title>Bacterial strain from lacustrine sediment.</title>
        <authorList>
            <person name="Petit C."/>
            <person name="Fadhlaoui K."/>
        </authorList>
    </citation>
    <scope>NUCLEOTIDE SEQUENCE [LARGE SCALE GENOMIC DNA]</scope>
    <source>
        <strain evidence="2 3">IPX-CK</strain>
    </source>
</reference>
<dbReference type="EMBL" id="CP146256">
    <property type="protein sequence ID" value="XAH74290.1"/>
    <property type="molecule type" value="Genomic_DNA"/>
</dbReference>
<feature type="domain" description="Imm-5-like" evidence="1">
    <location>
        <begin position="32"/>
        <end position="157"/>
    </location>
</feature>
<evidence type="ECO:0000313" key="3">
    <source>
        <dbReference type="Proteomes" id="UP001451571"/>
    </source>
</evidence>
<organism evidence="2 3">
    <name type="scientific">Kineothrix sedimenti</name>
    <dbReference type="NCBI Taxonomy" id="3123317"/>
    <lineage>
        <taxon>Bacteria</taxon>
        <taxon>Bacillati</taxon>
        <taxon>Bacillota</taxon>
        <taxon>Clostridia</taxon>
        <taxon>Lachnospirales</taxon>
        <taxon>Lachnospiraceae</taxon>
        <taxon>Kineothrix</taxon>
    </lineage>
</organism>
<gene>
    <name evidence="2" type="ORF">V6984_00520</name>
</gene>
<accession>A0ABZ3EWT1</accession>